<keyword evidence="6" id="KW-0865">Zymogen</keyword>
<keyword evidence="5" id="KW-0788">Thiol protease</keyword>
<keyword evidence="2" id="KW-0645">Protease</keyword>
<gene>
    <name evidence="10" type="ORF">HPB52_011576</name>
</gene>
<evidence type="ECO:0000256" key="1">
    <source>
        <dbReference type="ARBA" id="ARBA00008455"/>
    </source>
</evidence>
<evidence type="ECO:0000256" key="2">
    <source>
        <dbReference type="ARBA" id="ARBA00022670"/>
    </source>
</evidence>
<evidence type="ECO:0000256" key="5">
    <source>
        <dbReference type="ARBA" id="ARBA00022807"/>
    </source>
</evidence>
<dbReference type="PANTHER" id="PTHR12411">
    <property type="entry name" value="CYSTEINE PROTEASE FAMILY C1-RELATED"/>
    <property type="match status" value="1"/>
</dbReference>
<comment type="similarity">
    <text evidence="1">Belongs to the peptidase C1 family.</text>
</comment>
<keyword evidence="3 8" id="KW-0732">Signal</keyword>
<evidence type="ECO:0000256" key="4">
    <source>
        <dbReference type="ARBA" id="ARBA00022801"/>
    </source>
</evidence>
<evidence type="ECO:0000313" key="10">
    <source>
        <dbReference type="EMBL" id="KAH7961718.1"/>
    </source>
</evidence>
<dbReference type="CDD" id="cd02620">
    <property type="entry name" value="Peptidase_C1A_CathepsinB"/>
    <property type="match status" value="1"/>
</dbReference>
<dbReference type="InterPro" id="IPR025660">
    <property type="entry name" value="Pept_his_AS"/>
</dbReference>
<feature type="domain" description="Peptidase C1A papain C-terminal" evidence="9">
    <location>
        <begin position="82"/>
        <end position="333"/>
    </location>
</feature>
<evidence type="ECO:0000256" key="3">
    <source>
        <dbReference type="ARBA" id="ARBA00022729"/>
    </source>
</evidence>
<dbReference type="EMBL" id="JABSTV010001249">
    <property type="protein sequence ID" value="KAH7961718.1"/>
    <property type="molecule type" value="Genomic_DNA"/>
</dbReference>
<dbReference type="PROSITE" id="PS00139">
    <property type="entry name" value="THIOL_PROTEASE_CYS"/>
    <property type="match status" value="1"/>
</dbReference>
<dbReference type="Proteomes" id="UP000821837">
    <property type="component" value="Chromosome 3"/>
</dbReference>
<name>A0A9D4PZE5_RHISA</name>
<evidence type="ECO:0000256" key="7">
    <source>
        <dbReference type="ARBA" id="ARBA00023157"/>
    </source>
</evidence>
<dbReference type="FunFam" id="3.90.70.10:FF:000031">
    <property type="entry name" value="Cathepsin B"/>
    <property type="match status" value="1"/>
</dbReference>
<dbReference type="Pfam" id="PF08127">
    <property type="entry name" value="Propeptide_C1"/>
    <property type="match status" value="1"/>
</dbReference>
<evidence type="ECO:0000256" key="8">
    <source>
        <dbReference type="SAM" id="SignalP"/>
    </source>
</evidence>
<keyword evidence="11" id="KW-1185">Reference proteome</keyword>
<dbReference type="GO" id="GO:0006508">
    <property type="term" value="P:proteolysis"/>
    <property type="evidence" value="ECO:0007669"/>
    <property type="project" value="UniProtKB-KW"/>
</dbReference>
<organism evidence="10 11">
    <name type="scientific">Rhipicephalus sanguineus</name>
    <name type="common">Brown dog tick</name>
    <name type="synonym">Ixodes sanguineus</name>
    <dbReference type="NCBI Taxonomy" id="34632"/>
    <lineage>
        <taxon>Eukaryota</taxon>
        <taxon>Metazoa</taxon>
        <taxon>Ecdysozoa</taxon>
        <taxon>Arthropoda</taxon>
        <taxon>Chelicerata</taxon>
        <taxon>Arachnida</taxon>
        <taxon>Acari</taxon>
        <taxon>Parasitiformes</taxon>
        <taxon>Ixodida</taxon>
        <taxon>Ixodoidea</taxon>
        <taxon>Ixodidae</taxon>
        <taxon>Rhipicephalinae</taxon>
        <taxon>Rhipicephalus</taxon>
        <taxon>Rhipicephalus</taxon>
    </lineage>
</organism>
<sequence>MIRRLLAIALVITGSSAGGLSFLDPFSDEVINFINALNTTWKAGRNFANDVTMQHFENLLGLLDATENDTMPIMEHDLSLELPESFDARDHWPDCPTIGLIRDQSGCGSCWAFGAAESISDRICIHSKGQVKVNISAVDLLSCCESCGYGCEGGYMNKAWQYYQDQGIVTGGLYGTDDGCKPYPFQPCEHGVSGPLPQCPIYTPMTPECMHSCRQGYERSYKDDKYYAETVYQVRNDERHIKAEIFKHGPVAAGMDVYPDFAHYKSGVYQRVDPGCSKSGSHAVKILGWGSEQGVPYWLVANSWNTDWGDNGFFKILRGSNECRIEEIVFAGIPKS</sequence>
<dbReference type="GO" id="GO:0004197">
    <property type="term" value="F:cysteine-type endopeptidase activity"/>
    <property type="evidence" value="ECO:0007669"/>
    <property type="project" value="InterPro"/>
</dbReference>
<evidence type="ECO:0000313" key="11">
    <source>
        <dbReference type="Proteomes" id="UP000821837"/>
    </source>
</evidence>
<protein>
    <recommendedName>
        <fullName evidence="9">Peptidase C1A papain C-terminal domain-containing protein</fullName>
    </recommendedName>
</protein>
<dbReference type="PROSITE" id="PS00640">
    <property type="entry name" value="THIOL_PROTEASE_ASN"/>
    <property type="match status" value="1"/>
</dbReference>
<dbReference type="InterPro" id="IPR000668">
    <property type="entry name" value="Peptidase_C1A_C"/>
</dbReference>
<dbReference type="PRINTS" id="PR00705">
    <property type="entry name" value="PAPAIN"/>
</dbReference>
<dbReference type="InterPro" id="IPR012599">
    <property type="entry name" value="Propeptide_C1A"/>
</dbReference>
<dbReference type="InterPro" id="IPR038765">
    <property type="entry name" value="Papain-like_cys_pep_sf"/>
</dbReference>
<reference evidence="10" key="1">
    <citation type="journal article" date="2020" name="Cell">
        <title>Large-Scale Comparative Analyses of Tick Genomes Elucidate Their Genetic Diversity and Vector Capacities.</title>
        <authorList>
            <consortium name="Tick Genome and Microbiome Consortium (TIGMIC)"/>
            <person name="Jia N."/>
            <person name="Wang J."/>
            <person name="Shi W."/>
            <person name="Du L."/>
            <person name="Sun Y."/>
            <person name="Zhan W."/>
            <person name="Jiang J.F."/>
            <person name="Wang Q."/>
            <person name="Zhang B."/>
            <person name="Ji P."/>
            <person name="Bell-Sakyi L."/>
            <person name="Cui X.M."/>
            <person name="Yuan T.T."/>
            <person name="Jiang B.G."/>
            <person name="Yang W.F."/>
            <person name="Lam T.T."/>
            <person name="Chang Q.C."/>
            <person name="Ding S.J."/>
            <person name="Wang X.J."/>
            <person name="Zhu J.G."/>
            <person name="Ruan X.D."/>
            <person name="Zhao L."/>
            <person name="Wei J.T."/>
            <person name="Ye R.Z."/>
            <person name="Que T.C."/>
            <person name="Du C.H."/>
            <person name="Zhou Y.H."/>
            <person name="Cheng J.X."/>
            <person name="Dai P.F."/>
            <person name="Guo W.B."/>
            <person name="Han X.H."/>
            <person name="Huang E.J."/>
            <person name="Li L.F."/>
            <person name="Wei W."/>
            <person name="Gao Y.C."/>
            <person name="Liu J.Z."/>
            <person name="Shao H.Z."/>
            <person name="Wang X."/>
            <person name="Wang C.C."/>
            <person name="Yang T.C."/>
            <person name="Huo Q.B."/>
            <person name="Li W."/>
            <person name="Chen H.Y."/>
            <person name="Chen S.E."/>
            <person name="Zhou L.G."/>
            <person name="Ni X.B."/>
            <person name="Tian J.H."/>
            <person name="Sheng Y."/>
            <person name="Liu T."/>
            <person name="Pan Y.S."/>
            <person name="Xia L.Y."/>
            <person name="Li J."/>
            <person name="Zhao F."/>
            <person name="Cao W.C."/>
        </authorList>
    </citation>
    <scope>NUCLEOTIDE SEQUENCE</scope>
    <source>
        <strain evidence="10">Rsan-2018</strain>
    </source>
</reference>
<dbReference type="AlphaFoldDB" id="A0A9D4PZE5"/>
<keyword evidence="7" id="KW-1015">Disulfide bond</keyword>
<dbReference type="InterPro" id="IPR025661">
    <property type="entry name" value="Pept_asp_AS"/>
</dbReference>
<dbReference type="Gene3D" id="3.90.70.10">
    <property type="entry name" value="Cysteine proteinases"/>
    <property type="match status" value="1"/>
</dbReference>
<dbReference type="InterPro" id="IPR000169">
    <property type="entry name" value="Pept_cys_AS"/>
</dbReference>
<evidence type="ECO:0000256" key="6">
    <source>
        <dbReference type="ARBA" id="ARBA00023145"/>
    </source>
</evidence>
<accession>A0A9D4PZE5</accession>
<evidence type="ECO:0000259" key="9">
    <source>
        <dbReference type="SMART" id="SM00645"/>
    </source>
</evidence>
<feature type="chain" id="PRO_5039374748" description="Peptidase C1A papain C-terminal domain-containing protein" evidence="8">
    <location>
        <begin position="18"/>
        <end position="336"/>
    </location>
</feature>
<dbReference type="VEuPathDB" id="VectorBase:RSAN_031358"/>
<proteinExistence type="inferred from homology"/>
<reference evidence="10" key="2">
    <citation type="submission" date="2021-09" db="EMBL/GenBank/DDBJ databases">
        <authorList>
            <person name="Jia N."/>
            <person name="Wang J."/>
            <person name="Shi W."/>
            <person name="Du L."/>
            <person name="Sun Y."/>
            <person name="Zhan W."/>
            <person name="Jiang J."/>
            <person name="Wang Q."/>
            <person name="Zhang B."/>
            <person name="Ji P."/>
            <person name="Sakyi L.B."/>
            <person name="Cui X."/>
            <person name="Yuan T."/>
            <person name="Jiang B."/>
            <person name="Yang W."/>
            <person name="Lam T.T.-Y."/>
            <person name="Chang Q."/>
            <person name="Ding S."/>
            <person name="Wang X."/>
            <person name="Zhu J."/>
            <person name="Ruan X."/>
            <person name="Zhao L."/>
            <person name="Wei J."/>
            <person name="Que T."/>
            <person name="Du C."/>
            <person name="Cheng J."/>
            <person name="Dai P."/>
            <person name="Han X."/>
            <person name="Huang E."/>
            <person name="Gao Y."/>
            <person name="Liu J."/>
            <person name="Shao H."/>
            <person name="Ye R."/>
            <person name="Li L."/>
            <person name="Wei W."/>
            <person name="Wang X."/>
            <person name="Wang C."/>
            <person name="Huo Q."/>
            <person name="Li W."/>
            <person name="Guo W."/>
            <person name="Chen H."/>
            <person name="Chen S."/>
            <person name="Zhou L."/>
            <person name="Zhou L."/>
            <person name="Ni X."/>
            <person name="Tian J."/>
            <person name="Zhou Y."/>
            <person name="Sheng Y."/>
            <person name="Liu T."/>
            <person name="Pan Y."/>
            <person name="Xia L."/>
            <person name="Li J."/>
            <person name="Zhao F."/>
            <person name="Cao W."/>
        </authorList>
    </citation>
    <scope>NUCLEOTIDE SEQUENCE</scope>
    <source>
        <strain evidence="10">Rsan-2018</strain>
        <tissue evidence="10">Larvae</tissue>
    </source>
</reference>
<dbReference type="PROSITE" id="PS00639">
    <property type="entry name" value="THIOL_PROTEASE_HIS"/>
    <property type="match status" value="1"/>
</dbReference>
<comment type="caution">
    <text evidence="10">The sequence shown here is derived from an EMBL/GenBank/DDBJ whole genome shotgun (WGS) entry which is preliminary data.</text>
</comment>
<dbReference type="SMART" id="SM00645">
    <property type="entry name" value="Pept_C1"/>
    <property type="match status" value="1"/>
</dbReference>
<dbReference type="SUPFAM" id="SSF54001">
    <property type="entry name" value="Cysteine proteinases"/>
    <property type="match status" value="1"/>
</dbReference>
<dbReference type="InterPro" id="IPR013128">
    <property type="entry name" value="Peptidase_C1A"/>
</dbReference>
<dbReference type="Pfam" id="PF00112">
    <property type="entry name" value="Peptidase_C1"/>
    <property type="match status" value="1"/>
</dbReference>
<feature type="signal peptide" evidence="8">
    <location>
        <begin position="1"/>
        <end position="17"/>
    </location>
</feature>
<keyword evidence="4" id="KW-0378">Hydrolase</keyword>